<dbReference type="KEGG" id="ccin:107272651"/>
<dbReference type="FunFam" id="1.10.3520.10:FF:000001">
    <property type="entry name" value="Pleckstrin domain-containing family A member 8"/>
    <property type="match status" value="1"/>
</dbReference>
<evidence type="ECO:0000313" key="3">
    <source>
        <dbReference type="Proteomes" id="UP000694920"/>
    </source>
</evidence>
<dbReference type="GO" id="GO:1902388">
    <property type="term" value="F:ceramide 1-phosphate transfer activity"/>
    <property type="evidence" value="ECO:0007669"/>
    <property type="project" value="TreeGrafter"/>
</dbReference>
<dbReference type="PANTHER" id="PTHR10219">
    <property type="entry name" value="GLYCOLIPID TRANSFER PROTEIN-RELATED"/>
    <property type="match status" value="1"/>
</dbReference>
<dbReference type="InterPro" id="IPR014830">
    <property type="entry name" value="Glycolipid_transfer_prot_dom"/>
</dbReference>
<organism evidence="3 6">
    <name type="scientific">Cephus cinctus</name>
    <name type="common">Wheat stem sawfly</name>
    <dbReference type="NCBI Taxonomy" id="211228"/>
    <lineage>
        <taxon>Eukaryota</taxon>
        <taxon>Metazoa</taxon>
        <taxon>Ecdysozoa</taxon>
        <taxon>Arthropoda</taxon>
        <taxon>Hexapoda</taxon>
        <taxon>Insecta</taxon>
        <taxon>Pterygota</taxon>
        <taxon>Neoptera</taxon>
        <taxon>Endopterygota</taxon>
        <taxon>Hymenoptera</taxon>
        <taxon>Cephoidea</taxon>
        <taxon>Cephidae</taxon>
        <taxon>Cephus</taxon>
    </lineage>
</organism>
<dbReference type="Pfam" id="PF08718">
    <property type="entry name" value="GLTP"/>
    <property type="match status" value="1"/>
</dbReference>
<name>A0AAJ7RRE0_CEPCN</name>
<gene>
    <name evidence="4 5 6" type="primary">LOC107272651</name>
</gene>
<evidence type="ECO:0000313" key="4">
    <source>
        <dbReference type="RefSeq" id="XP_015605495.1"/>
    </source>
</evidence>
<evidence type="ECO:0000259" key="2">
    <source>
        <dbReference type="Pfam" id="PF08718"/>
    </source>
</evidence>
<dbReference type="AlphaFoldDB" id="A0AAJ7RRE0"/>
<protein>
    <submittedName>
        <fullName evidence="4 5">Glycolipid transfer protein</fullName>
    </submittedName>
</protein>
<proteinExistence type="predicted"/>
<accession>A0AAJ7RRE0</accession>
<dbReference type="RefSeq" id="XP_024945731.1">
    <property type="nucleotide sequence ID" value="XM_025089963.1"/>
</dbReference>
<dbReference type="PANTHER" id="PTHR10219:SF25">
    <property type="entry name" value="PLECKSTRIN HOMOLOGY DOMAIN-CONTAINING FAMILY A MEMBER 8"/>
    <property type="match status" value="1"/>
</dbReference>
<reference evidence="4 5" key="1">
    <citation type="submission" date="2025-04" db="UniProtKB">
        <authorList>
            <consortium name="RefSeq"/>
        </authorList>
    </citation>
    <scope>IDENTIFICATION</scope>
</reference>
<dbReference type="RefSeq" id="XP_024945730.1">
    <property type="nucleotide sequence ID" value="XM_025089962.1"/>
</dbReference>
<evidence type="ECO:0000256" key="1">
    <source>
        <dbReference type="ARBA" id="ARBA00022448"/>
    </source>
</evidence>
<dbReference type="InterPro" id="IPR036497">
    <property type="entry name" value="GLTP_sf"/>
</dbReference>
<dbReference type="GO" id="GO:0016020">
    <property type="term" value="C:membrane"/>
    <property type="evidence" value="ECO:0007669"/>
    <property type="project" value="TreeGrafter"/>
</dbReference>
<evidence type="ECO:0000313" key="6">
    <source>
        <dbReference type="RefSeq" id="XP_024945731.1"/>
    </source>
</evidence>
<dbReference type="Proteomes" id="UP000694920">
    <property type="component" value="Unplaced"/>
</dbReference>
<dbReference type="GO" id="GO:1902387">
    <property type="term" value="F:ceramide 1-phosphate binding"/>
    <property type="evidence" value="ECO:0007669"/>
    <property type="project" value="TreeGrafter"/>
</dbReference>
<feature type="domain" description="Glycolipid transfer protein" evidence="2">
    <location>
        <begin position="32"/>
        <end position="175"/>
    </location>
</feature>
<sequence>MSAPNGDVRKQVAENDGNEEFVSFPEVIDGKIATEEFLAAAQGIVRMVDKFGKLFAPVKYDMQGNIDKINTKYNSNRQQHLTLQDLILLEKAGGRDLIATDALLWLRRGLYMIQLFFEEIIEDHKAGRRTEDLGAFLKKAYKEALEPFHGWMAQQLFNLIARMVPTKTALLQAMANGKPGQEDITLKDLEVVLIGMKTNVINLCSFYEQYNLNNNARV</sequence>
<dbReference type="Gene3D" id="1.10.3520.10">
    <property type="entry name" value="Glycolipid transfer protein"/>
    <property type="match status" value="1"/>
</dbReference>
<keyword evidence="1" id="KW-0813">Transport</keyword>
<dbReference type="GO" id="GO:0005829">
    <property type="term" value="C:cytosol"/>
    <property type="evidence" value="ECO:0007669"/>
    <property type="project" value="TreeGrafter"/>
</dbReference>
<keyword evidence="3" id="KW-1185">Reference proteome</keyword>
<dbReference type="GeneID" id="107272651"/>
<dbReference type="RefSeq" id="XP_015605495.1">
    <property type="nucleotide sequence ID" value="XM_015750009.2"/>
</dbReference>
<dbReference type="SUPFAM" id="SSF110004">
    <property type="entry name" value="Glycolipid transfer protein, GLTP"/>
    <property type="match status" value="1"/>
</dbReference>
<evidence type="ECO:0000313" key="5">
    <source>
        <dbReference type="RefSeq" id="XP_024945730.1"/>
    </source>
</evidence>